<keyword evidence="2" id="KW-1185">Reference proteome</keyword>
<dbReference type="EMBL" id="CM041547">
    <property type="protein sequence ID" value="KAI3359470.1"/>
    <property type="molecule type" value="Genomic_DNA"/>
</dbReference>
<evidence type="ECO:0000313" key="1">
    <source>
        <dbReference type="EMBL" id="KAI3359470.1"/>
    </source>
</evidence>
<dbReference type="Proteomes" id="UP000831701">
    <property type="component" value="Chromosome 17"/>
</dbReference>
<name>A0ACB8VVI4_9TELE</name>
<proteinExistence type="predicted"/>
<gene>
    <name evidence="1" type="ORF">L3Q82_013773</name>
</gene>
<comment type="caution">
    <text evidence="1">The sequence shown here is derived from an EMBL/GenBank/DDBJ whole genome shotgun (WGS) entry which is preliminary data.</text>
</comment>
<reference evidence="1" key="1">
    <citation type="submission" date="2022-04" db="EMBL/GenBank/DDBJ databases">
        <title>Jade perch genome.</title>
        <authorList>
            <person name="Chao B."/>
        </authorList>
    </citation>
    <scope>NUCLEOTIDE SEQUENCE</scope>
    <source>
        <strain evidence="1">CB-2022</strain>
    </source>
</reference>
<sequence length="1244" mass="136903">MATTSSLLGTGLGLVLVKFQYEYQGRDGALVSIKPNERYVLLAKTNDHWWQVRSDHNSKPFYIPAKYVKELPADFPSPLDFASPPNPELVSLPVVAPVPVPIPVPVPVPVPKTLEEPSGTKNKLGDEVTIRLRPETSTGYRKTENRMSTFGVPLDFNDLSPLVAPALRHPSNPPAGPTETRTTTITGTTNMADNSLSKKGHVDDHVDSGKHRVPSFSPADPLSTPRTLTQPIPVETPVVPMVPATPPNNNLHSTSSPSTGFHDKHNQEPPIDPEEEEVAEEEMSMEESSGEQDSLKEEDSNHIYESIQDLNLDLEALVGEKISPGAPPEPAPAPPPTQSVLWSRTSDKQSVTEAAPLPGDGAVQWMTWIVYDGQEPVQRPSLCHRCQAVQLCANDRACLPHQAPSFTKSRTCVQGEQDRREHSSLRCSCAAGHSVGPGPTVPQPDILRSASQVVCDPCHQVCDPTTPISVSLSLRSSGWMVLKALEKSKNCNPHSTTASVQVRERSVEQEDDGILHSRLLSSPGKQTAEGQERGGGSVASGAGDGAAAVPWSSSRARRQGDRPEVIQLTRMLGFLGTGMMQDVFHSWGTLSLSQAQEHTLLTPNSPIYANVSSLKKTSVPQISISGPALPSSPPPGPAPLAPDHTPSSSVSSSGMMSPASPVSPQDGWQVHTDLDSGKEFYFHPVTRQTTWSDPRGPPFPPTGDVDRSRGGDGGQLTSPLFSPTSSQGSAGWEQLVNGEVTGRFYYYNPTSGATLWVAPEPLSPSLPTSAPPGPSANRRQDNGPIPRAQLDLKDAGGSQWRLQEGPPLPQRLMGNGVSEEGLTVQVINWRHSVAEDTFALGHRRNVSDFTEVSNRKHSPNSPQCHLLEKAGIINKTKVADNGKKIRKNWSQSWTVLHGGILTFHKDPKFAPAGNATKSSQIVTEYTVELRGASVGWASKDKSSKKNVIELKTRQGCEYLMQYDTESIITDWLKAIQDTIRQLEQDHLSEDEDEVTSDKEDKDRKRTSTRTSSGTADSEQRRVRTKLRRFLQRRPTLQSVKEKGYIRDNVFGCHLDTLCHRENTTIPKFVEKCIRAVERRGLDVDGIYRVSGNLAVIQRLRHKADHEEQLDLEDGQWEEIHVITGALKLFLRELPEPLFPFSCFDTFITAIQVPDYSLRVSYMKDLVRSLPLPNHDTMELLFRHLRKVIEHKESNRMSFQSVAIVFGPTLLRPQTESANMTVHMVFQSQIVELMLKEFQTVFSQK</sequence>
<accession>A0ACB8VVI4</accession>
<evidence type="ECO:0000313" key="2">
    <source>
        <dbReference type="Proteomes" id="UP000831701"/>
    </source>
</evidence>
<protein>
    <submittedName>
        <fullName evidence="1">Uncharacterized protein</fullName>
    </submittedName>
</protein>
<organism evidence="1 2">
    <name type="scientific">Scortum barcoo</name>
    <name type="common">barcoo grunter</name>
    <dbReference type="NCBI Taxonomy" id="214431"/>
    <lineage>
        <taxon>Eukaryota</taxon>
        <taxon>Metazoa</taxon>
        <taxon>Chordata</taxon>
        <taxon>Craniata</taxon>
        <taxon>Vertebrata</taxon>
        <taxon>Euteleostomi</taxon>
        <taxon>Actinopterygii</taxon>
        <taxon>Neopterygii</taxon>
        <taxon>Teleostei</taxon>
        <taxon>Neoteleostei</taxon>
        <taxon>Acanthomorphata</taxon>
        <taxon>Eupercaria</taxon>
        <taxon>Centrarchiformes</taxon>
        <taxon>Terapontoidei</taxon>
        <taxon>Terapontidae</taxon>
        <taxon>Scortum</taxon>
    </lineage>
</organism>